<dbReference type="Proteomes" id="UP000801492">
    <property type="component" value="Unassembled WGS sequence"/>
</dbReference>
<sequence length="1702" mass="194805">HPTNDEQQTAPNTSSAAPFYLPVGIADTPSALKHSQNLEVDNNDTLTNNTKQGSTLVIESARTSKTDSEINSLCLPITSVVPCATGNLTKSDTSRKLPESVEKTPPISEKDNTKKSKFLPVLALVSRNKNNNSDTKKEQDSSSGKHLENSEDSTARYGDSSKVINLSKVPDYSETDKQENVVVKKRKPNKNAIKYAEKRLSDQEERDLEILEDLYSQIDHNLPEEYLTTHQKYILKVKDTFDNDSGNPKLKPVAKKSKDKLAISKPLLTSVLNNPRLKEITEDKNMVDVESDDIENETAVSREFKKFASSDPSFSKRYEMVLNPGTKFDDIFHKNLEFSYYDYEDRRKSVTSFKPESSMVKSKSLDDIHYRNSISREDSYDLSNSAGNIMNSESKSDDIKYSENVNFENLEILYTKIDLNKPDDQFTKEERFVIKLKQSLDEMGRKNTLQKMAKKRKNLKISQPTEVSIMTNPKLMSIINDPNIRTVDEASGELSANSVQTADAENAGSRSKLFHKRSISYDDINLLNFKIPRARLISSSSNINQKGRDSSSETSEDLNHKIGRYKKNRQDESTKMKSAPFYRVKRSYDLQVMRHPNDKRKMSFNEIESDSEAICILERYTNFENIEMQESQRSSLQTEALQIREMEEPEVSNFKIEELKRNSIKAEKLKMKEIEDFKNKIKAEIEKLEKSDFKIEGPIEQQGFEERTKKLEREEMEKPEESQNQQVTTVKNFQIEAPQTNLSLTENLHDEVDAIDTETKTSKDTFERDASRRSFIETKTFEIKRTEDLPKRTFITTKQLEITETANPILIKKESNDYKLKEDEDHCTPMIKTEEPEIKVFQAEQSKIETFNSRFSVDSSYTKTENHKPKEINRFKNADPQPSNLVTNRGIQNECSQDNYRMKIQNDDGENSLGISSKLMGTTQTLNKEESFTNNETESAEKISTIIENSSLEIEDTDLDFGSVITQKRPMDDDKSPNISEINSEDEEILSSLKSKLDEDEFELIQRIKSQSEFERPNSGLNEEDLKLIEFAQRQCSQEPSNEDDFENHDYKEQAKIESSSTIEDSSSPFSNLSPTKNDDWEDQDTSVNFFRNSKIRSSLNEPIYMNYNSFLNKMIYENDKDSESSSKAKRQPLPLPRTKSINEGTVTDVEKNRDRDNIDKIEVDSYTQNFDSSDVILPSDISKITSDISDLTKNLKDFDIKQDMIADNDQTSNVKVFGNIEKYLALHAGPIQDENTAPNEYVSEPNDKVFGNIENLKAIEYASAQEAVEGKKKHKRSKKHLREKTKFNIDDEGKPVGTHESDKSLASSCSYRSENITEKNSEVKTFKEVPIKDDAETIKENENQKTNLEVIKETENIVNSEMTKDESINTCRNIIKDECTSTKKQRTKEEATFVNINKALTRDRGTSTNTNSENIKFENENREEANDHGSPTDEGFSIKTIINKLGSLITGSTSPRPTTTTTYVNTGFVENRESPIHNTGFIKDIPTEEVNANFIDSTMQTAEPVIVEHHFQDRINTEKGHNFQDNKPNYDTLERISFFHVLNNPPRSYPHSHHHHHHIPTQLEDDSPKCLIHGVHPVSVAANQNLFSMPNSSVSSTRSSFQSTNASSIEYAIKRFEDMIQSTQQHTQQQPCLQFKSDIMKKATLETLKRLNNELPDMQADTQNKSPTPNEDNEAKRENISSEKPNSEDKDYNQFNLNFQF</sequence>
<evidence type="ECO:0000313" key="2">
    <source>
        <dbReference type="EMBL" id="KAF2904054.1"/>
    </source>
</evidence>
<feature type="compositionally biased region" description="Polar residues" evidence="1">
    <location>
        <begin position="1661"/>
        <end position="1671"/>
    </location>
</feature>
<dbReference type="OrthoDB" id="10017054at2759"/>
<gene>
    <name evidence="2" type="ORF">ILUMI_02121</name>
</gene>
<feature type="compositionally biased region" description="Basic and acidic residues" evidence="1">
    <location>
        <begin position="92"/>
        <end position="114"/>
    </location>
</feature>
<feature type="compositionally biased region" description="Basic residues" evidence="1">
    <location>
        <begin position="1272"/>
        <end position="1284"/>
    </location>
</feature>
<feature type="compositionally biased region" description="Basic and acidic residues" evidence="1">
    <location>
        <begin position="134"/>
        <end position="149"/>
    </location>
</feature>
<feature type="compositionally biased region" description="Basic and acidic residues" evidence="1">
    <location>
        <begin position="1674"/>
        <end position="1693"/>
    </location>
</feature>
<reference evidence="2" key="1">
    <citation type="submission" date="2019-08" db="EMBL/GenBank/DDBJ databases">
        <title>The genome of the North American firefly Photinus pyralis.</title>
        <authorList>
            <consortium name="Photinus pyralis genome working group"/>
            <person name="Fallon T.R."/>
            <person name="Sander Lower S.E."/>
            <person name="Weng J.-K."/>
        </authorList>
    </citation>
    <scope>NUCLEOTIDE SEQUENCE</scope>
    <source>
        <strain evidence="2">TRF0915ILg1</strain>
        <tissue evidence="2">Whole body</tissue>
    </source>
</reference>
<feature type="region of interest" description="Disordered" evidence="1">
    <location>
        <begin position="1055"/>
        <end position="1084"/>
    </location>
</feature>
<evidence type="ECO:0000256" key="1">
    <source>
        <dbReference type="SAM" id="MobiDB-lite"/>
    </source>
</evidence>
<evidence type="ECO:0000313" key="3">
    <source>
        <dbReference type="Proteomes" id="UP000801492"/>
    </source>
</evidence>
<feature type="compositionally biased region" description="Low complexity" evidence="1">
    <location>
        <begin position="1059"/>
        <end position="1071"/>
    </location>
</feature>
<feature type="non-terminal residue" evidence="2">
    <location>
        <position position="1"/>
    </location>
</feature>
<feature type="compositionally biased region" description="Polar residues" evidence="1">
    <location>
        <begin position="1"/>
        <end position="16"/>
    </location>
</feature>
<comment type="caution">
    <text evidence="2">The sequence shown here is derived from an EMBL/GenBank/DDBJ whole genome shotgun (WGS) entry which is preliminary data.</text>
</comment>
<feature type="region of interest" description="Disordered" evidence="1">
    <location>
        <begin position="542"/>
        <end position="576"/>
    </location>
</feature>
<feature type="compositionally biased region" description="Basic and acidic residues" evidence="1">
    <location>
        <begin position="1285"/>
        <end position="1304"/>
    </location>
</feature>
<keyword evidence="3" id="KW-1185">Reference proteome</keyword>
<accession>A0A8K0DH39</accession>
<feature type="region of interest" description="Disordered" evidence="1">
    <location>
        <begin position="1655"/>
        <end position="1702"/>
    </location>
</feature>
<proteinExistence type="predicted"/>
<feature type="region of interest" description="Disordered" evidence="1">
    <location>
        <begin position="1271"/>
        <end position="1307"/>
    </location>
</feature>
<dbReference type="EMBL" id="VTPC01000873">
    <property type="protein sequence ID" value="KAF2904054.1"/>
    <property type="molecule type" value="Genomic_DNA"/>
</dbReference>
<feature type="region of interest" description="Disordered" evidence="1">
    <location>
        <begin position="1121"/>
        <end position="1146"/>
    </location>
</feature>
<protein>
    <submittedName>
        <fullName evidence="2">Uncharacterized protein</fullName>
    </submittedName>
</protein>
<feature type="region of interest" description="Disordered" evidence="1">
    <location>
        <begin position="1"/>
        <end position="20"/>
    </location>
</feature>
<organism evidence="2 3">
    <name type="scientific">Ignelater luminosus</name>
    <name type="common">Cucubano</name>
    <name type="synonym">Pyrophorus luminosus</name>
    <dbReference type="NCBI Taxonomy" id="2038154"/>
    <lineage>
        <taxon>Eukaryota</taxon>
        <taxon>Metazoa</taxon>
        <taxon>Ecdysozoa</taxon>
        <taxon>Arthropoda</taxon>
        <taxon>Hexapoda</taxon>
        <taxon>Insecta</taxon>
        <taxon>Pterygota</taxon>
        <taxon>Neoptera</taxon>
        <taxon>Endopterygota</taxon>
        <taxon>Coleoptera</taxon>
        <taxon>Polyphaga</taxon>
        <taxon>Elateriformia</taxon>
        <taxon>Elateroidea</taxon>
        <taxon>Elateridae</taxon>
        <taxon>Agrypninae</taxon>
        <taxon>Pyrophorini</taxon>
        <taxon>Ignelater</taxon>
    </lineage>
</organism>
<name>A0A8K0DH39_IGNLU</name>
<feature type="region of interest" description="Disordered" evidence="1">
    <location>
        <begin position="85"/>
        <end position="162"/>
    </location>
</feature>